<name>A0A8J5EZC1_ZINOF</name>
<sequence>MTFTSSEEASAAISGMDGNDVHGRMVRVSESADLLSASSAQIGARSIRVPILSSSGFLRSPTSLLIDCPRPWIDLDPLDPRHRSIAGAFPFGSLLRESRSLIKKGGCLDEFGSSVLDSSRKMVSSRLCCSGGGQQLDPGREEALFLLIECCGLVCMVSADLLSASSAQIGARSIRVPILSSSGFLRSPTSLLIDCPRPWIDLDPLDPRHRSIAGAFPFGSLLRESRSLIKKGGCLDEFGSSVLDSSRKMVSSRLCCSGGGQQLDPGREEALFLLIECCGLVCMVVS</sequence>
<protein>
    <submittedName>
        <fullName evidence="1">Uncharacterized protein</fullName>
    </submittedName>
</protein>
<evidence type="ECO:0000313" key="1">
    <source>
        <dbReference type="EMBL" id="KAG6478100.1"/>
    </source>
</evidence>
<proteinExistence type="predicted"/>
<comment type="caution">
    <text evidence="1">The sequence shown here is derived from an EMBL/GenBank/DDBJ whole genome shotgun (WGS) entry which is preliminary data.</text>
</comment>
<dbReference type="Proteomes" id="UP000734854">
    <property type="component" value="Unassembled WGS sequence"/>
</dbReference>
<gene>
    <name evidence="1" type="ORF">ZIOFF_061532</name>
</gene>
<keyword evidence="2" id="KW-1185">Reference proteome</keyword>
<evidence type="ECO:0000313" key="2">
    <source>
        <dbReference type="Proteomes" id="UP000734854"/>
    </source>
</evidence>
<dbReference type="AlphaFoldDB" id="A0A8J5EZC1"/>
<reference evidence="1 2" key="1">
    <citation type="submission" date="2020-08" db="EMBL/GenBank/DDBJ databases">
        <title>Plant Genome Project.</title>
        <authorList>
            <person name="Zhang R.-G."/>
        </authorList>
    </citation>
    <scope>NUCLEOTIDE SEQUENCE [LARGE SCALE GENOMIC DNA]</scope>
    <source>
        <tissue evidence="1">Rhizome</tissue>
    </source>
</reference>
<accession>A0A8J5EZC1</accession>
<dbReference type="EMBL" id="JACMSC010000017">
    <property type="protein sequence ID" value="KAG6478100.1"/>
    <property type="molecule type" value="Genomic_DNA"/>
</dbReference>
<organism evidence="1 2">
    <name type="scientific">Zingiber officinale</name>
    <name type="common">Ginger</name>
    <name type="synonym">Amomum zingiber</name>
    <dbReference type="NCBI Taxonomy" id="94328"/>
    <lineage>
        <taxon>Eukaryota</taxon>
        <taxon>Viridiplantae</taxon>
        <taxon>Streptophyta</taxon>
        <taxon>Embryophyta</taxon>
        <taxon>Tracheophyta</taxon>
        <taxon>Spermatophyta</taxon>
        <taxon>Magnoliopsida</taxon>
        <taxon>Liliopsida</taxon>
        <taxon>Zingiberales</taxon>
        <taxon>Zingiberaceae</taxon>
        <taxon>Zingiber</taxon>
    </lineage>
</organism>